<feature type="domain" description="Gram-positive pilin subunit D1 N-terminal" evidence="9">
    <location>
        <begin position="30"/>
        <end position="189"/>
    </location>
</feature>
<dbReference type="Pfam" id="PF17802">
    <property type="entry name" value="SpaA"/>
    <property type="match status" value="2"/>
</dbReference>
<evidence type="ECO:0000256" key="4">
    <source>
        <dbReference type="ARBA" id="ARBA00023088"/>
    </source>
</evidence>
<keyword evidence="4" id="KW-0572">Peptidoglycan-anchor</keyword>
<keyword evidence="2" id="KW-0964">Secreted</keyword>
<evidence type="ECO:0000313" key="12">
    <source>
        <dbReference type="Proteomes" id="UP000238650"/>
    </source>
</evidence>
<dbReference type="EMBL" id="MWZD01000015">
    <property type="protein sequence ID" value="PRI11587.1"/>
    <property type="molecule type" value="Genomic_DNA"/>
</dbReference>
<dbReference type="Gene3D" id="2.60.40.10">
    <property type="entry name" value="Immunoglobulins"/>
    <property type="match status" value="2"/>
</dbReference>
<keyword evidence="6" id="KW-0472">Membrane</keyword>
<keyword evidence="3 7" id="KW-0732">Signal</keyword>
<protein>
    <recommendedName>
        <fullName evidence="13">Gram-positive cocci surface proteins LPxTG domain-containing protein</fullName>
    </recommendedName>
</protein>
<dbReference type="AlphaFoldDB" id="A0A2S9QPS2"/>
<feature type="transmembrane region" description="Helical" evidence="6">
    <location>
        <begin position="527"/>
        <end position="546"/>
    </location>
</feature>
<keyword evidence="1" id="KW-0134">Cell wall</keyword>
<proteinExistence type="predicted"/>
<evidence type="ECO:0000256" key="2">
    <source>
        <dbReference type="ARBA" id="ARBA00022525"/>
    </source>
</evidence>
<evidence type="ECO:0000256" key="7">
    <source>
        <dbReference type="SAM" id="SignalP"/>
    </source>
</evidence>
<dbReference type="InterPro" id="IPR013783">
    <property type="entry name" value="Ig-like_fold"/>
</dbReference>
<dbReference type="Pfam" id="PF16555">
    <property type="entry name" value="GramPos_pilinD1"/>
    <property type="match status" value="1"/>
</dbReference>
<dbReference type="Gene3D" id="2.60.40.740">
    <property type="match status" value="1"/>
</dbReference>
<feature type="signal peptide" evidence="7">
    <location>
        <begin position="1"/>
        <end position="21"/>
    </location>
</feature>
<feature type="chain" id="PRO_5015578429" description="Gram-positive cocci surface proteins LPxTG domain-containing protein" evidence="7">
    <location>
        <begin position="22"/>
        <end position="565"/>
    </location>
</feature>
<evidence type="ECO:0000256" key="6">
    <source>
        <dbReference type="SAM" id="Phobius"/>
    </source>
</evidence>
<evidence type="ECO:0008006" key="13">
    <source>
        <dbReference type="Google" id="ProtNLM"/>
    </source>
</evidence>
<dbReference type="InterPro" id="IPR041033">
    <property type="entry name" value="SpaA_PFL_dom_1"/>
</dbReference>
<evidence type="ECO:0000256" key="1">
    <source>
        <dbReference type="ARBA" id="ARBA00022512"/>
    </source>
</evidence>
<gene>
    <name evidence="11" type="ORF">B4915_05575</name>
</gene>
<sequence>MAALVGAVVAALVLPVSPALAAPTIPTGGTGSLTIHKFETPDSGVTVGTGEALPSATTDAWTPVPGVTFRVRQVNTIDLTTNAGWDAAAALADRFNAAGGDVNSITSGSPAYTLGAAKAPDAAVTDGDGIQKFSALPIGLYLVEEVGVPTQIDGENVGVTPAAPFLVTVPITNQAGNEWLYEVHAYPKNAVISQPEKTVTDSGVVQVGDQTKWTVSAEIQGTPADLDGNGVIEGNQEKYHFDFFAMVDDLDPRLKPLTGGDYNLTHFEVKLSGGVTSDEVIVLRDYYSVGYTAATNQLRMVLRADALAMLPDHHGGTITFTFYTTALESGTISNTADVYTHQYRAESGSVVRPEPGTPGGPATTTTATQKFGGIRVLKTDDANQALAGAEFEVYTGLLPSGAPDPAKKVTVSPTGGTAVATWTSDANGELVIDGLRYSDWADGEDIDLDDSDVVGDADGEDAANASKFITYYLVEVKAPEGYSLLGAPVKFTVRDQAAETGESDLDVVNVPVNAGFQLPLTGGTGTTLLFTVGGLLVAGGVVYLLAARRRRGQAAADTTSTLALQ</sequence>
<keyword evidence="6" id="KW-1133">Transmembrane helix</keyword>
<accession>A0A2S9QPS2</accession>
<dbReference type="InterPro" id="IPR048052">
    <property type="entry name" value="FM1-like"/>
</dbReference>
<evidence type="ECO:0000259" key="10">
    <source>
        <dbReference type="Pfam" id="PF17802"/>
    </source>
</evidence>
<feature type="domain" description="SpaA-like prealbumin fold" evidence="10">
    <location>
        <begin position="449"/>
        <end position="497"/>
    </location>
</feature>
<feature type="region of interest" description="Disordered" evidence="5">
    <location>
        <begin position="347"/>
        <end position="367"/>
    </location>
</feature>
<evidence type="ECO:0000259" key="9">
    <source>
        <dbReference type="Pfam" id="PF16555"/>
    </source>
</evidence>
<feature type="domain" description="SpaA-like prealbumin fold" evidence="10">
    <location>
        <begin position="373"/>
        <end position="439"/>
    </location>
</feature>
<evidence type="ECO:0000256" key="3">
    <source>
        <dbReference type="ARBA" id="ARBA00022729"/>
    </source>
</evidence>
<dbReference type="GO" id="GO:0005975">
    <property type="term" value="P:carbohydrate metabolic process"/>
    <property type="evidence" value="ECO:0007669"/>
    <property type="project" value="UniProtKB-ARBA"/>
</dbReference>
<evidence type="ECO:0000313" key="11">
    <source>
        <dbReference type="EMBL" id="PRI11587.1"/>
    </source>
</evidence>
<dbReference type="Pfam" id="PF00746">
    <property type="entry name" value="Gram_pos_anchor"/>
    <property type="match status" value="1"/>
</dbReference>
<dbReference type="Proteomes" id="UP000238650">
    <property type="component" value="Unassembled WGS sequence"/>
</dbReference>
<reference evidence="11 12" key="1">
    <citation type="journal article" date="2017" name="New Microbes New Infect">
        <title>Genome sequence of 'Leucobacter massiliensis' sp. nov. isolated from human pharynx after travel to the 2014 Hajj.</title>
        <authorList>
            <person name="Leangapichart T."/>
            <person name="Gautret P."/>
            <person name="Nguyen T.T."/>
            <person name="Armstrong N."/>
            <person name="Rolain J.M."/>
        </authorList>
    </citation>
    <scope>NUCLEOTIDE SEQUENCE [LARGE SCALE GENOMIC DNA]</scope>
    <source>
        <strain evidence="11 12">122RC15</strain>
    </source>
</reference>
<keyword evidence="6" id="KW-0812">Transmembrane</keyword>
<comment type="caution">
    <text evidence="11">The sequence shown here is derived from an EMBL/GenBank/DDBJ whole genome shotgun (WGS) entry which is preliminary data.</text>
</comment>
<evidence type="ECO:0000256" key="5">
    <source>
        <dbReference type="SAM" id="MobiDB-lite"/>
    </source>
</evidence>
<dbReference type="NCBIfam" id="TIGR01167">
    <property type="entry name" value="LPXTG_anchor"/>
    <property type="match status" value="1"/>
</dbReference>
<organism evidence="11 12">
    <name type="scientific">Leucobacter massiliensis</name>
    <dbReference type="NCBI Taxonomy" id="1686285"/>
    <lineage>
        <taxon>Bacteria</taxon>
        <taxon>Bacillati</taxon>
        <taxon>Actinomycetota</taxon>
        <taxon>Actinomycetes</taxon>
        <taxon>Micrococcales</taxon>
        <taxon>Microbacteriaceae</taxon>
        <taxon>Leucobacter</taxon>
    </lineage>
</organism>
<feature type="domain" description="Gram-positive cocci surface proteins LPxTG" evidence="8">
    <location>
        <begin position="512"/>
        <end position="551"/>
    </location>
</feature>
<dbReference type="NCBIfam" id="NF033902">
    <property type="entry name" value="iso_D2_wall_anc"/>
    <property type="match status" value="1"/>
</dbReference>
<evidence type="ECO:0000259" key="8">
    <source>
        <dbReference type="Pfam" id="PF00746"/>
    </source>
</evidence>
<dbReference type="InterPro" id="IPR019931">
    <property type="entry name" value="LPXTG_anchor"/>
</dbReference>
<keyword evidence="12" id="KW-1185">Reference proteome</keyword>
<dbReference type="InterPro" id="IPR032364">
    <property type="entry name" value="GramPos_pilinD1_N"/>
</dbReference>
<name>A0A2S9QPS2_9MICO</name>